<evidence type="ECO:0000256" key="4">
    <source>
        <dbReference type="ARBA" id="ARBA00022741"/>
    </source>
</evidence>
<dbReference type="InterPro" id="IPR027417">
    <property type="entry name" value="P-loop_NTPase"/>
</dbReference>
<keyword evidence="7" id="KW-0067">ATP-binding</keyword>
<dbReference type="NCBIfam" id="TIGR02562">
    <property type="entry name" value="cas3_yersinia"/>
    <property type="match status" value="1"/>
</dbReference>
<dbReference type="Proteomes" id="UP000270626">
    <property type="component" value="Unassembled WGS sequence"/>
</dbReference>
<protein>
    <submittedName>
        <fullName evidence="10">CRISPR-associated Cas3 family helicase</fullName>
    </submittedName>
</protein>
<comment type="similarity">
    <text evidence="1">In the N-terminal section; belongs to the CRISPR-associated nuclease Cas3-HD family.</text>
</comment>
<dbReference type="InterPro" id="IPR048823">
    <property type="entry name" value="Cas3_I-F_Cas2"/>
</dbReference>
<name>A0A495WGU6_9RHOO</name>
<organism evidence="10 11">
    <name type="scientific">Azonexus fungiphilus</name>
    <dbReference type="NCBI Taxonomy" id="146940"/>
    <lineage>
        <taxon>Bacteria</taxon>
        <taxon>Pseudomonadati</taxon>
        <taxon>Pseudomonadota</taxon>
        <taxon>Betaproteobacteria</taxon>
        <taxon>Rhodocyclales</taxon>
        <taxon>Azonexaceae</taxon>
        <taxon>Azonexus</taxon>
    </lineage>
</organism>
<keyword evidence="5" id="KW-0378">Hydrolase</keyword>
<dbReference type="Gene3D" id="1.10.3210.30">
    <property type="match status" value="1"/>
</dbReference>
<comment type="caution">
    <text evidence="10">The sequence shown here is derived from an EMBL/GenBank/DDBJ whole genome shotgun (WGS) entry which is preliminary data.</text>
</comment>
<proteinExistence type="inferred from homology"/>
<evidence type="ECO:0000256" key="6">
    <source>
        <dbReference type="ARBA" id="ARBA00022806"/>
    </source>
</evidence>
<dbReference type="InterPro" id="IPR013395">
    <property type="entry name" value="CRISPR-assoc_Cas3_yers"/>
</dbReference>
<dbReference type="Pfam" id="PF22590">
    <property type="entry name" value="Cas3-like_C_2"/>
    <property type="match status" value="1"/>
</dbReference>
<dbReference type="Pfam" id="PF18019">
    <property type="entry name" value="Cas3_HD"/>
    <property type="match status" value="1"/>
</dbReference>
<evidence type="ECO:0000256" key="2">
    <source>
        <dbReference type="ARBA" id="ARBA00009046"/>
    </source>
</evidence>
<keyword evidence="6" id="KW-0347">Helicase</keyword>
<comment type="similarity">
    <text evidence="2">In the central section; belongs to the CRISPR-associated helicase Cas3 family.</text>
</comment>
<keyword evidence="11" id="KW-1185">Reference proteome</keyword>
<dbReference type="EMBL" id="RBXP01000011">
    <property type="protein sequence ID" value="RKT60941.1"/>
    <property type="molecule type" value="Genomic_DNA"/>
</dbReference>
<dbReference type="GO" id="GO:0046872">
    <property type="term" value="F:metal ion binding"/>
    <property type="evidence" value="ECO:0007669"/>
    <property type="project" value="UniProtKB-KW"/>
</dbReference>
<evidence type="ECO:0000313" key="11">
    <source>
        <dbReference type="Proteomes" id="UP000270626"/>
    </source>
</evidence>
<keyword evidence="3" id="KW-0479">Metal-binding</keyword>
<dbReference type="OrthoDB" id="220028at2"/>
<dbReference type="AlphaFoldDB" id="A0A495WGU6"/>
<evidence type="ECO:0000256" key="1">
    <source>
        <dbReference type="ARBA" id="ARBA00006847"/>
    </source>
</evidence>
<reference evidence="10 11" key="1">
    <citation type="submission" date="2018-10" db="EMBL/GenBank/DDBJ databases">
        <title>Genomic Encyclopedia of Type Strains, Phase IV (KMG-IV): sequencing the most valuable type-strain genomes for metagenomic binning, comparative biology and taxonomic classification.</title>
        <authorList>
            <person name="Goeker M."/>
        </authorList>
    </citation>
    <scope>NUCLEOTIDE SEQUENCE [LARGE SCALE GENOMIC DNA]</scope>
    <source>
        <strain evidence="10 11">DSM 23841</strain>
    </source>
</reference>
<dbReference type="InterPro" id="IPR054712">
    <property type="entry name" value="Cas3-like_dom"/>
</dbReference>
<dbReference type="Pfam" id="PF21802">
    <property type="entry name" value="Cas3-like_C"/>
    <property type="match status" value="1"/>
</dbReference>
<evidence type="ECO:0000256" key="7">
    <source>
        <dbReference type="ARBA" id="ARBA00022840"/>
    </source>
</evidence>
<dbReference type="SUPFAM" id="SSF52540">
    <property type="entry name" value="P-loop containing nucleoside triphosphate hydrolases"/>
    <property type="match status" value="1"/>
</dbReference>
<evidence type="ECO:0000259" key="9">
    <source>
        <dbReference type="PROSITE" id="PS51643"/>
    </source>
</evidence>
<evidence type="ECO:0000256" key="5">
    <source>
        <dbReference type="ARBA" id="ARBA00022801"/>
    </source>
</evidence>
<dbReference type="InterPro" id="IPR048824">
    <property type="entry name" value="Cas3-like_C"/>
</dbReference>
<sequence length="1094" mass="121946">MNIMLISQCSKNALVETRRILDQFAERRGERTWQTAITQNGLDTLRRLLRQTARKNTAVACHWIRGKDHSELIWIVGDARQFNERGATPTNTTSRDILRANDENDWHSAEVIRLLASIAALFHDFGKASEAFQNKLNSGQPLADAYRHEWVSLRLFEAFVNGDSDADWLARLADLPDGAAKEVEARLLKDGLGASNVKTPFATLPPLAQVVGWLIVSHHRMPTPEALHHKALAYLPANIEANWCGAREGASQKEVAACWHFPKGLPLSSKHWREHAGKAASALLQQQGRVPRDWRQEAYVLHLSRMALMLSDHYYSSQPSRERYGDKVGKKEAVYANTDRKTGQLKQRLDEHLIGVEVNASRVVRALPRLAAQLPRLARHKGFRERSKDAFAWQNRAFDLAEGLRARSAEQGFFGINMASTGCGKTLANGRILYALADSGRGARFTVALGLRTLTLQTGDAYRDRLRLGSDEMAVLVGGAAVRALHEQQQAEARLQANGSESGAELLPEYNQVFYDGSLEDGPLNRWLGENQPASKLLNAPILVCTIDHLMPATEGTRGGHQIPPMLRLMSSDLVLDEPDDFGMEDLPALSRLVHWAGMLGSRVLLSSATLPPALIEGLFQAYLAGRQQFQQHRGRPGLPLNVCCAWFDEFSAEASEHSAAESYRTEHQNFVQKRLARLARAEARRHAEILPLPIAQAKREIVCAELAQALRPQMSRLHQLNGTVDPVSGKTISFGLVRFANINPLVAVAQELIRLGAERGQRIHLCIYHSRHPLLVRSAIENRLDRLLNRKQPQAVFAEPEIQQALAAGPEADHLFVVLATAVAEVGRDHDYDWAIVEPSSMRSIIQLAGRVRRHRPEAYAPTNLLLLDTNIQHLTTGMSQPAFLRPGFESSNPAARNFRLLSHRLAELLTPEQLKNIDASSRIRERDVLSPTGNLVDLEHARLRELMQAASSGQTPLSLPVPLWWTTGAHLSGYLQRRDPFRLDRLGRQRYGLLPDEDGEIGFYRFGDDGKPVAVDNLLHRIALETGPGLGFWGEPDYPAALASLAERLDMELRECAEKFGVLDLPLKSVEDGLRVDEEWGFHPVLGFSRFG</sequence>
<dbReference type="GO" id="GO:0004386">
    <property type="term" value="F:helicase activity"/>
    <property type="evidence" value="ECO:0007669"/>
    <property type="project" value="UniProtKB-KW"/>
</dbReference>
<keyword evidence="8" id="KW-0051">Antiviral defense</keyword>
<evidence type="ECO:0000256" key="8">
    <source>
        <dbReference type="ARBA" id="ARBA00023118"/>
    </source>
</evidence>
<evidence type="ECO:0000256" key="3">
    <source>
        <dbReference type="ARBA" id="ARBA00022723"/>
    </source>
</evidence>
<evidence type="ECO:0000313" key="10">
    <source>
        <dbReference type="EMBL" id="RKT60941.1"/>
    </source>
</evidence>
<dbReference type="GO" id="GO:0016787">
    <property type="term" value="F:hydrolase activity"/>
    <property type="evidence" value="ECO:0007669"/>
    <property type="project" value="UniProtKB-KW"/>
</dbReference>
<feature type="domain" description="HD Cas3-type" evidence="9">
    <location>
        <begin position="102"/>
        <end position="314"/>
    </location>
</feature>
<dbReference type="PROSITE" id="PS51643">
    <property type="entry name" value="HD_CAS3"/>
    <property type="match status" value="1"/>
</dbReference>
<keyword evidence="4" id="KW-0547">Nucleotide-binding</keyword>
<gene>
    <name evidence="10" type="ORF">DFR40_1091</name>
</gene>
<dbReference type="InterPro" id="IPR006483">
    <property type="entry name" value="CRISPR-assoc_Cas3_HD"/>
</dbReference>
<accession>A0A495WGU6</accession>
<dbReference type="GO" id="GO:0005524">
    <property type="term" value="F:ATP binding"/>
    <property type="evidence" value="ECO:0007669"/>
    <property type="project" value="UniProtKB-KW"/>
</dbReference>
<dbReference type="RefSeq" id="WP_121457424.1">
    <property type="nucleotide sequence ID" value="NZ_RBXP01000011.1"/>
</dbReference>
<dbReference type="Pfam" id="PF21384">
    <property type="entry name" value="Cas3_I-F_Cas2"/>
    <property type="match status" value="1"/>
</dbReference>
<dbReference type="GO" id="GO:0051607">
    <property type="term" value="P:defense response to virus"/>
    <property type="evidence" value="ECO:0007669"/>
    <property type="project" value="UniProtKB-KW"/>
</dbReference>
<dbReference type="InterPro" id="IPR038257">
    <property type="entry name" value="CRISPR-assoc_Cas3_HD_sf"/>
</dbReference>